<accession>A0A2N5TTV5</accession>
<sequence length="346" mass="38514">MSIDPEKIIPFVTNGSVKKKLTPPNLHFLRGYKPNTLVGYNSAVKKFVRFMEGTGEKKFALPISADQVYAFGHWAGRDEGKATKQEILAKTIENICTVSRPGTSDTMEPPKERKKAVHLKHLVHLAITLSGGNTRDRAVFDLAVVAFWGMARLGELTSPTSKGKVDPRTSVLKKDVIWVGLGHDMAANITIRDAKTCLPGKTQTLRLWPMHNLLCPVEAIKRRVLACQAPQVVLFSFVNEKGEVTHLTKDLTTRTLKDAWAKGGFNDITGHSFRVGGASFRNAMNVSPTEICFLGRWVFNCYQLYIREYSKEEIDESTALLAELNACWGLLDGQSPSRALKDKKKE</sequence>
<comment type="caution">
    <text evidence="2">The sequence shown here is derived from an EMBL/GenBank/DDBJ whole genome shotgun (WGS) entry which is preliminary data.</text>
</comment>
<protein>
    <recommendedName>
        <fullName evidence="4">Tyr recombinase domain-containing protein</fullName>
    </recommendedName>
</protein>
<name>A0A2N5TTV5_9BASI</name>
<dbReference type="InterPro" id="IPR052925">
    <property type="entry name" value="Phage_Integrase-like_Recomb"/>
</dbReference>
<evidence type="ECO:0000313" key="2">
    <source>
        <dbReference type="EMBL" id="PLW28858.1"/>
    </source>
</evidence>
<dbReference type="EMBL" id="PGCI01000350">
    <property type="protein sequence ID" value="PLW28858.1"/>
    <property type="molecule type" value="Genomic_DNA"/>
</dbReference>
<dbReference type="AlphaFoldDB" id="A0A2N5TTV5"/>
<evidence type="ECO:0000313" key="3">
    <source>
        <dbReference type="Proteomes" id="UP000235392"/>
    </source>
</evidence>
<reference evidence="2 3" key="1">
    <citation type="submission" date="2017-11" db="EMBL/GenBank/DDBJ databases">
        <title>De novo assembly and phasing of dikaryotic genomes from two isolates of Puccinia coronata f. sp. avenae, the causal agent of oat crown rust.</title>
        <authorList>
            <person name="Miller M.E."/>
            <person name="Zhang Y."/>
            <person name="Omidvar V."/>
            <person name="Sperschneider J."/>
            <person name="Schwessinger B."/>
            <person name="Raley C."/>
            <person name="Palmer J.M."/>
            <person name="Garnica D."/>
            <person name="Upadhyaya N."/>
            <person name="Rathjen J."/>
            <person name="Taylor J.M."/>
            <person name="Park R.F."/>
            <person name="Dodds P.N."/>
            <person name="Hirsch C.D."/>
            <person name="Kianian S.F."/>
            <person name="Figueroa M."/>
        </authorList>
    </citation>
    <scope>NUCLEOTIDE SEQUENCE [LARGE SCALE GENOMIC DNA]</scope>
    <source>
        <strain evidence="2">12SD80</strain>
    </source>
</reference>
<dbReference type="GO" id="GO:0015074">
    <property type="term" value="P:DNA integration"/>
    <property type="evidence" value="ECO:0007669"/>
    <property type="project" value="InterPro"/>
</dbReference>
<dbReference type="SUPFAM" id="SSF56349">
    <property type="entry name" value="DNA breaking-rejoining enzymes"/>
    <property type="match status" value="1"/>
</dbReference>
<dbReference type="PANTHER" id="PTHR34605:SF3">
    <property type="entry name" value="P CELL-TYPE AGGLUTINATION PROTEIN MAP4-LIKE-RELATED"/>
    <property type="match status" value="1"/>
</dbReference>
<dbReference type="GO" id="GO:0006310">
    <property type="term" value="P:DNA recombination"/>
    <property type="evidence" value="ECO:0007669"/>
    <property type="project" value="UniProtKB-KW"/>
</dbReference>
<dbReference type="InterPro" id="IPR013762">
    <property type="entry name" value="Integrase-like_cat_sf"/>
</dbReference>
<proteinExistence type="predicted"/>
<dbReference type="GO" id="GO:0003677">
    <property type="term" value="F:DNA binding"/>
    <property type="evidence" value="ECO:0007669"/>
    <property type="project" value="InterPro"/>
</dbReference>
<dbReference type="PANTHER" id="PTHR34605">
    <property type="entry name" value="PHAGE_INTEGRASE DOMAIN-CONTAINING PROTEIN"/>
    <property type="match status" value="1"/>
</dbReference>
<organism evidence="2 3">
    <name type="scientific">Puccinia coronata f. sp. avenae</name>
    <dbReference type="NCBI Taxonomy" id="200324"/>
    <lineage>
        <taxon>Eukaryota</taxon>
        <taxon>Fungi</taxon>
        <taxon>Dikarya</taxon>
        <taxon>Basidiomycota</taxon>
        <taxon>Pucciniomycotina</taxon>
        <taxon>Pucciniomycetes</taxon>
        <taxon>Pucciniales</taxon>
        <taxon>Pucciniaceae</taxon>
        <taxon>Puccinia</taxon>
    </lineage>
</organism>
<evidence type="ECO:0008006" key="4">
    <source>
        <dbReference type="Google" id="ProtNLM"/>
    </source>
</evidence>
<evidence type="ECO:0000256" key="1">
    <source>
        <dbReference type="ARBA" id="ARBA00023172"/>
    </source>
</evidence>
<dbReference type="Proteomes" id="UP000235392">
    <property type="component" value="Unassembled WGS sequence"/>
</dbReference>
<gene>
    <name evidence="2" type="ORF">PCASD_20061</name>
</gene>
<dbReference type="InterPro" id="IPR011010">
    <property type="entry name" value="DNA_brk_join_enz"/>
</dbReference>
<keyword evidence="1" id="KW-0233">DNA recombination</keyword>
<dbReference type="Gene3D" id="1.10.443.10">
    <property type="entry name" value="Intergrase catalytic core"/>
    <property type="match status" value="1"/>
</dbReference>